<protein>
    <submittedName>
        <fullName evidence="1">Cysteine protease</fullName>
    </submittedName>
</protein>
<evidence type="ECO:0000313" key="1">
    <source>
        <dbReference type="EMBL" id="KAJ9089586.1"/>
    </source>
</evidence>
<keyword evidence="1" id="KW-0645">Protease</keyword>
<sequence>MLPGNGRGLTADAAFSSAEALALQAEKLNGIGNFSGARLLYTQAAETLMPFLGKKMPPQPRMRSKCMEWITLAENLKKREDNKEPRKLTSRETEILHKNSVVNGKLFLPWDTSDTFESESSCFSDPDGQLELSSFQKKDFSSWKRPEELFGSSAKMISKISCESIVQNKVTNCSFVASLCICASYELRLGKRLITAAIFPQDQQGDPILSKGGKYTVKLYCNGISRKVVIDDFLPTSISGELICTYSKERGELWPSLIEKAFMKLSGGYSFLGSNSSVDLHTLTGWIPEQAQLSETDTLDNLWKRLREGYDKGYALATIGTGSATDELSPGKGRLGLIPSHAYAIVDVREVTTVKLIKLKNPWGYYRWKGAYSSLDLESWTPELKKALAYDPQEDLQDDGIFWIDYASACAAFETLNFNWNPDYFPFTYVLHDEWELRERAQLDSVSFGNNPQFSLEITADRPSVTWVLFTRHVTSTKENTSYLATHLYEVDSGKERIFAHGTPKIKGTYANTTHILTRFTAPNGLSRYVIVLSQQGAHLAHCFTVRVFSMAPFRLEAIKYPTFEEKITASWKMNSSGGNIASPGFFDNSQYHLAILGQPLLKHRCTFLLHCTRSIPIGLVIFRGNQPINSVSREKLVHAASVYSMGFSCLSLDLIAGDYIVIPTTHQAGESGEYSLKVLSGTQVQLKSVRKEGAGMLLTSLEEFWTPGNDRTVATDFVLLVERTTKIKMRLRPNDPRAGKIPVALSLIDPNESEPVATSGAPSSAPQGAIIEHLFQLHRPAGGTRASLQSAKPCEFIIRASGWIEEPVGFSILIYHDQPIKIFVRP</sequence>
<comment type="caution">
    <text evidence="1">The sequence shown here is derived from an EMBL/GenBank/DDBJ whole genome shotgun (WGS) entry which is preliminary data.</text>
</comment>
<gene>
    <name evidence="1" type="primary">RIM13_2</name>
    <name evidence="1" type="ORF">DSO57_1011425</name>
</gene>
<dbReference type="EMBL" id="QTSX02000039">
    <property type="protein sequence ID" value="KAJ9089586.1"/>
    <property type="molecule type" value="Genomic_DNA"/>
</dbReference>
<dbReference type="Proteomes" id="UP001165960">
    <property type="component" value="Unassembled WGS sequence"/>
</dbReference>
<name>A0ACC2US58_9FUNG</name>
<proteinExistence type="predicted"/>
<evidence type="ECO:0000313" key="2">
    <source>
        <dbReference type="Proteomes" id="UP001165960"/>
    </source>
</evidence>
<keyword evidence="2" id="KW-1185">Reference proteome</keyword>
<organism evidence="1 2">
    <name type="scientific">Entomophthora muscae</name>
    <dbReference type="NCBI Taxonomy" id="34485"/>
    <lineage>
        <taxon>Eukaryota</taxon>
        <taxon>Fungi</taxon>
        <taxon>Fungi incertae sedis</taxon>
        <taxon>Zoopagomycota</taxon>
        <taxon>Entomophthoromycotina</taxon>
        <taxon>Entomophthoromycetes</taxon>
        <taxon>Entomophthorales</taxon>
        <taxon>Entomophthoraceae</taxon>
        <taxon>Entomophthora</taxon>
    </lineage>
</organism>
<reference evidence="1" key="1">
    <citation type="submission" date="2022-04" db="EMBL/GenBank/DDBJ databases">
        <title>Genome of the entomopathogenic fungus Entomophthora muscae.</title>
        <authorList>
            <person name="Elya C."/>
            <person name="Lovett B.R."/>
            <person name="Lee E."/>
            <person name="Macias A.M."/>
            <person name="Hajek A.E."/>
            <person name="De Bivort B.L."/>
            <person name="Kasson M.T."/>
            <person name="De Fine Licht H.H."/>
            <person name="Stajich J.E."/>
        </authorList>
    </citation>
    <scope>NUCLEOTIDE SEQUENCE</scope>
    <source>
        <strain evidence="1">Berkeley</strain>
    </source>
</reference>
<accession>A0ACC2US58</accession>
<keyword evidence="1" id="KW-0378">Hydrolase</keyword>